<evidence type="ECO:0000256" key="4">
    <source>
        <dbReference type="ARBA" id="ARBA00022679"/>
    </source>
</evidence>
<feature type="transmembrane region" description="Helical" evidence="8">
    <location>
        <begin position="17"/>
        <end position="36"/>
    </location>
</feature>
<comment type="caution">
    <text evidence="10">The sequence shown here is derived from an EMBL/GenBank/DDBJ whole genome shotgun (WGS) entry which is preliminary data.</text>
</comment>
<dbReference type="GO" id="GO:0005886">
    <property type="term" value="C:plasma membrane"/>
    <property type="evidence" value="ECO:0007669"/>
    <property type="project" value="UniProtKB-SubCell"/>
</dbReference>
<evidence type="ECO:0000256" key="1">
    <source>
        <dbReference type="ARBA" id="ARBA00004651"/>
    </source>
</evidence>
<reference evidence="11" key="1">
    <citation type="submission" date="2017-09" db="EMBL/GenBank/DDBJ databases">
        <title>Depth-based differentiation of microbial function through sediment-hosted aquifers and enrichment of novel symbionts in the deep terrestrial subsurface.</title>
        <authorList>
            <person name="Probst A.J."/>
            <person name="Ladd B."/>
            <person name="Jarett J.K."/>
            <person name="Geller-Mcgrath D.E."/>
            <person name="Sieber C.M.K."/>
            <person name="Emerson J.B."/>
            <person name="Anantharaman K."/>
            <person name="Thomas B.C."/>
            <person name="Malmstrom R."/>
            <person name="Stieglmeier M."/>
            <person name="Klingl A."/>
            <person name="Woyke T."/>
            <person name="Ryan C.M."/>
            <person name="Banfield J.F."/>
        </authorList>
    </citation>
    <scope>NUCLEOTIDE SEQUENCE [LARGE SCALE GENOMIC DNA]</scope>
</reference>
<dbReference type="AlphaFoldDB" id="A0A2M7TEY4"/>
<dbReference type="PANTHER" id="PTHR33908">
    <property type="entry name" value="MANNOSYLTRANSFERASE YKCB-RELATED"/>
    <property type="match status" value="1"/>
</dbReference>
<dbReference type="InterPro" id="IPR038731">
    <property type="entry name" value="RgtA/B/C-like"/>
</dbReference>
<evidence type="ECO:0000313" key="10">
    <source>
        <dbReference type="EMBL" id="PIZ44330.1"/>
    </source>
</evidence>
<feature type="transmembrane region" description="Helical" evidence="8">
    <location>
        <begin position="384"/>
        <end position="406"/>
    </location>
</feature>
<proteinExistence type="predicted"/>
<dbReference type="PANTHER" id="PTHR33908:SF11">
    <property type="entry name" value="MEMBRANE PROTEIN"/>
    <property type="match status" value="1"/>
</dbReference>
<dbReference type="Pfam" id="PF13231">
    <property type="entry name" value="PMT_2"/>
    <property type="match status" value="1"/>
</dbReference>
<feature type="transmembrane region" description="Helical" evidence="8">
    <location>
        <begin position="252"/>
        <end position="273"/>
    </location>
</feature>
<feature type="transmembrane region" description="Helical" evidence="8">
    <location>
        <begin position="150"/>
        <end position="169"/>
    </location>
</feature>
<dbReference type="GO" id="GO:0016763">
    <property type="term" value="F:pentosyltransferase activity"/>
    <property type="evidence" value="ECO:0007669"/>
    <property type="project" value="TreeGrafter"/>
</dbReference>
<dbReference type="GO" id="GO:0009103">
    <property type="term" value="P:lipopolysaccharide biosynthetic process"/>
    <property type="evidence" value="ECO:0007669"/>
    <property type="project" value="UniProtKB-ARBA"/>
</dbReference>
<evidence type="ECO:0000256" key="2">
    <source>
        <dbReference type="ARBA" id="ARBA00022475"/>
    </source>
</evidence>
<accession>A0A2M7TEY4</accession>
<keyword evidence="3" id="KW-0328">Glycosyltransferase</keyword>
<feature type="domain" description="Glycosyltransferase RgtA/B/C/D-like" evidence="9">
    <location>
        <begin position="124"/>
        <end position="233"/>
    </location>
</feature>
<dbReference type="InterPro" id="IPR050297">
    <property type="entry name" value="LipidA_mod_glycosyltrf_83"/>
</dbReference>
<keyword evidence="6 8" id="KW-1133">Transmembrane helix</keyword>
<evidence type="ECO:0000256" key="3">
    <source>
        <dbReference type="ARBA" id="ARBA00022676"/>
    </source>
</evidence>
<comment type="subcellular location">
    <subcellularLocation>
        <location evidence="1">Cell membrane</location>
        <topology evidence="1">Multi-pass membrane protein</topology>
    </subcellularLocation>
</comment>
<keyword evidence="4" id="KW-0808">Transferase</keyword>
<evidence type="ECO:0000256" key="7">
    <source>
        <dbReference type="ARBA" id="ARBA00023136"/>
    </source>
</evidence>
<keyword evidence="2" id="KW-1003">Cell membrane</keyword>
<name>A0A2M7TEY4_UNCKA</name>
<keyword evidence="5 8" id="KW-0812">Transmembrane</keyword>
<keyword evidence="7 8" id="KW-0472">Membrane</keyword>
<feature type="transmembrane region" description="Helical" evidence="8">
    <location>
        <begin position="354"/>
        <end position="372"/>
    </location>
</feature>
<evidence type="ECO:0000256" key="6">
    <source>
        <dbReference type="ARBA" id="ARBA00022989"/>
    </source>
</evidence>
<sequence>MISVMGQFFEKLLRKNYVIHILVACIVIAHGVLSYASGFNDSPTVDELQHIPAGYINVVKQDFRFNMEKPPIFKQLSALPLTLLDLNFPTSTELWQGGPSKSLEVGNAFFFQSGNDAQTMIRYARFPMVLLSMLLCFYIYLWTAQLTNRYVGLLAAFLYAVSPNFLAHATLANTDVPAALGVFLVLFAGRNFLISRSTRSAVLFGLACGLGMLFKQSVLLVILIVCGFYVYQEVKMTKAQRAWSKNFFRNGILSAAVGFALMYVSFLFASFSYPSQDAATHVLSFTQDWRIPNSELLSRLSQNVITRPVVLFGIGLVREIIHSESVDTTFLLGDFYRGGNVWYFPTLYLLKTPIYFHILTLVAAVGVAFGFKKLRAHLFSKQRGIDIVIISSTIFLYGSIALNARLNLGIRHVLPIVPLIIILVSCGVWACWKLATRMVLKGLLFFGISLMVVSAVFVSLSEFPAYLSFYNVLSGGTEKGYTVAIDSNFDWGQDYVRLGQWVKDNNVSKLYVDCQPFSDASLQYYLGSSYVRFRGSAAWWNNIDTLSTISELPSGSLVAICASSLKSALYATDGVDGEFIPSYPNFISRNPDYRVGESILIYRVE</sequence>
<feature type="transmembrane region" description="Helical" evidence="8">
    <location>
        <begin position="126"/>
        <end position="144"/>
    </location>
</feature>
<evidence type="ECO:0000259" key="9">
    <source>
        <dbReference type="Pfam" id="PF13231"/>
    </source>
</evidence>
<organism evidence="10 11">
    <name type="scientific">candidate division WWE3 bacterium CG_4_10_14_0_2_um_filter_41_14</name>
    <dbReference type="NCBI Taxonomy" id="1975072"/>
    <lineage>
        <taxon>Bacteria</taxon>
        <taxon>Katanobacteria</taxon>
    </lineage>
</organism>
<gene>
    <name evidence="10" type="ORF">COY32_06610</name>
</gene>
<protein>
    <recommendedName>
        <fullName evidence="9">Glycosyltransferase RgtA/B/C/D-like domain-containing protein</fullName>
    </recommendedName>
</protein>
<evidence type="ECO:0000256" key="8">
    <source>
        <dbReference type="SAM" id="Phobius"/>
    </source>
</evidence>
<feature type="transmembrane region" description="Helical" evidence="8">
    <location>
        <begin position="439"/>
        <end position="460"/>
    </location>
</feature>
<evidence type="ECO:0000313" key="11">
    <source>
        <dbReference type="Proteomes" id="UP000228920"/>
    </source>
</evidence>
<feature type="transmembrane region" description="Helical" evidence="8">
    <location>
        <begin position="201"/>
        <end position="231"/>
    </location>
</feature>
<evidence type="ECO:0000256" key="5">
    <source>
        <dbReference type="ARBA" id="ARBA00022692"/>
    </source>
</evidence>
<dbReference type="EMBL" id="PFNL01000183">
    <property type="protein sequence ID" value="PIZ44330.1"/>
    <property type="molecule type" value="Genomic_DNA"/>
</dbReference>
<dbReference type="Proteomes" id="UP000228920">
    <property type="component" value="Unassembled WGS sequence"/>
</dbReference>
<feature type="transmembrane region" description="Helical" evidence="8">
    <location>
        <begin position="412"/>
        <end position="432"/>
    </location>
</feature>